<dbReference type="EMBL" id="CP039964">
    <property type="protein sequence ID" value="QCO54723.1"/>
    <property type="molecule type" value="Genomic_DNA"/>
</dbReference>
<evidence type="ECO:0000256" key="2">
    <source>
        <dbReference type="ARBA" id="ARBA00004651"/>
    </source>
</evidence>
<evidence type="ECO:0000259" key="14">
    <source>
        <dbReference type="SMART" id="SM00867"/>
    </source>
</evidence>
<dbReference type="PANTHER" id="PTHR30529">
    <property type="entry name" value="CYTOCHROME B561"/>
    <property type="match status" value="1"/>
</dbReference>
<evidence type="ECO:0000256" key="10">
    <source>
        <dbReference type="ARBA" id="ARBA00023004"/>
    </source>
</evidence>
<feature type="domain" description="Lipid/polyisoprenoid-binding YceI-like" evidence="14">
    <location>
        <begin position="238"/>
        <end position="391"/>
    </location>
</feature>
<sequence>MITNTATRYGLVARVFHWTIAVLILADIALGLLGKFTPRSGDTVGFLQVLYSTHKTIGVTVLFLAVLRVIWAISQPRPVPLHPERRVETFAAETAHWVLYAAIFVLPISGWVMHSAEVGFAPIWWPLPQNLPFTPKSESLAIIAANVHWISGIVLAATVAAHVSGALKHAVLDRDGTLARMWNGRGVGNASATDANKSASLLAALAVWMFAIGGALTVFAPTHNDTATSQLPARQAAGWVVKDGTLSITITQIGAQVTGGFASWQAAVDYDPETGTGTINTVIDTTSLTLGAVSDQAKGPEFFDVTSHAQAVFEGEIAQIDGPQHTATGTLTLAGQTVPVTLDFDLDITEGDATVSGGTVLDRRDFGMGAAYPDESSVGFSVDVLIELTATRPE</sequence>
<dbReference type="GO" id="GO:0009055">
    <property type="term" value="F:electron transfer activity"/>
    <property type="evidence" value="ECO:0007669"/>
    <property type="project" value="InterPro"/>
</dbReference>
<name>A0A4P8EDF3_9RHOB</name>
<keyword evidence="3" id="KW-0813">Transport</keyword>
<comment type="similarity">
    <text evidence="12">Belongs to the cytochrome b561 family.</text>
</comment>
<evidence type="ECO:0000256" key="5">
    <source>
        <dbReference type="ARBA" id="ARBA00022617"/>
    </source>
</evidence>
<dbReference type="GO" id="GO:0046872">
    <property type="term" value="F:metal ion binding"/>
    <property type="evidence" value="ECO:0007669"/>
    <property type="project" value="UniProtKB-KW"/>
</dbReference>
<keyword evidence="7" id="KW-0479">Metal-binding</keyword>
<evidence type="ECO:0000256" key="13">
    <source>
        <dbReference type="SAM" id="Phobius"/>
    </source>
</evidence>
<dbReference type="InterPro" id="IPR007372">
    <property type="entry name" value="Lipid/polyisoprenoid-bd_YceI"/>
</dbReference>
<keyword evidence="4" id="KW-1003">Cell membrane</keyword>
<evidence type="ECO:0000256" key="12">
    <source>
        <dbReference type="ARBA" id="ARBA00037975"/>
    </source>
</evidence>
<dbReference type="InterPro" id="IPR052168">
    <property type="entry name" value="Cytochrome_b561_oxidase"/>
</dbReference>
<evidence type="ECO:0000256" key="11">
    <source>
        <dbReference type="ARBA" id="ARBA00023136"/>
    </source>
</evidence>
<proteinExistence type="inferred from homology"/>
<evidence type="ECO:0000256" key="8">
    <source>
        <dbReference type="ARBA" id="ARBA00022982"/>
    </source>
</evidence>
<keyword evidence="9 13" id="KW-1133">Transmembrane helix</keyword>
<evidence type="ECO:0000256" key="4">
    <source>
        <dbReference type="ARBA" id="ARBA00022475"/>
    </source>
</evidence>
<dbReference type="InterPro" id="IPR016174">
    <property type="entry name" value="Di-haem_cyt_TM"/>
</dbReference>
<dbReference type="InterPro" id="IPR011577">
    <property type="entry name" value="Cyt_b561_bac/Ni-Hgenase"/>
</dbReference>
<evidence type="ECO:0000256" key="9">
    <source>
        <dbReference type="ARBA" id="ARBA00022989"/>
    </source>
</evidence>
<keyword evidence="8" id="KW-0249">Electron transport</keyword>
<evidence type="ECO:0000313" key="16">
    <source>
        <dbReference type="Proteomes" id="UP000298631"/>
    </source>
</evidence>
<dbReference type="Pfam" id="PF01292">
    <property type="entry name" value="Ni_hydr_CYTB"/>
    <property type="match status" value="1"/>
</dbReference>
<dbReference type="GO" id="GO:0005886">
    <property type="term" value="C:plasma membrane"/>
    <property type="evidence" value="ECO:0007669"/>
    <property type="project" value="UniProtKB-SubCell"/>
</dbReference>
<accession>A0A4P8EDF3</accession>
<evidence type="ECO:0000313" key="15">
    <source>
        <dbReference type="EMBL" id="QCO54723.1"/>
    </source>
</evidence>
<gene>
    <name evidence="15" type="ORF">EOK75_02295</name>
</gene>
<organism evidence="15 16">
    <name type="scientific">Pseudorhodobacter turbinis</name>
    <dbReference type="NCBI Taxonomy" id="2500533"/>
    <lineage>
        <taxon>Bacteria</taxon>
        <taxon>Pseudomonadati</taxon>
        <taxon>Pseudomonadota</taxon>
        <taxon>Alphaproteobacteria</taxon>
        <taxon>Rhodobacterales</taxon>
        <taxon>Paracoccaceae</taxon>
        <taxon>Pseudorhodobacter</taxon>
    </lineage>
</organism>
<dbReference type="AlphaFoldDB" id="A0A4P8EDF3"/>
<dbReference type="PANTHER" id="PTHR30529:SF6">
    <property type="entry name" value="BLL0291 PROTEIN"/>
    <property type="match status" value="1"/>
</dbReference>
<comment type="subcellular location">
    <subcellularLocation>
        <location evidence="2">Cell membrane</location>
        <topology evidence="2">Multi-pass membrane protein</topology>
    </subcellularLocation>
</comment>
<dbReference type="GO" id="GO:0020037">
    <property type="term" value="F:heme binding"/>
    <property type="evidence" value="ECO:0007669"/>
    <property type="project" value="TreeGrafter"/>
</dbReference>
<dbReference type="Gene3D" id="1.20.950.20">
    <property type="entry name" value="Transmembrane di-heme cytochromes, Chain C"/>
    <property type="match status" value="2"/>
</dbReference>
<feature type="transmembrane region" description="Helical" evidence="13">
    <location>
        <begin position="15"/>
        <end position="36"/>
    </location>
</feature>
<evidence type="ECO:0000256" key="7">
    <source>
        <dbReference type="ARBA" id="ARBA00022723"/>
    </source>
</evidence>
<keyword evidence="10" id="KW-0408">Iron</keyword>
<dbReference type="Gene3D" id="2.40.128.110">
    <property type="entry name" value="Lipid/polyisoprenoid-binding, YceI-like"/>
    <property type="match status" value="1"/>
</dbReference>
<dbReference type="SMART" id="SM00867">
    <property type="entry name" value="YceI"/>
    <property type="match status" value="1"/>
</dbReference>
<dbReference type="RefSeq" id="WP_137192393.1">
    <property type="nucleotide sequence ID" value="NZ_CP039964.1"/>
</dbReference>
<feature type="transmembrane region" description="Helical" evidence="13">
    <location>
        <begin position="94"/>
        <end position="113"/>
    </location>
</feature>
<evidence type="ECO:0000256" key="3">
    <source>
        <dbReference type="ARBA" id="ARBA00022448"/>
    </source>
</evidence>
<dbReference type="Pfam" id="PF04264">
    <property type="entry name" value="YceI"/>
    <property type="match status" value="1"/>
</dbReference>
<dbReference type="InterPro" id="IPR036761">
    <property type="entry name" value="TTHA0802/YceI-like_sf"/>
</dbReference>
<evidence type="ECO:0000256" key="6">
    <source>
        <dbReference type="ARBA" id="ARBA00022692"/>
    </source>
</evidence>
<comment type="cofactor">
    <cofactor evidence="1">
        <name>heme b</name>
        <dbReference type="ChEBI" id="CHEBI:60344"/>
    </cofactor>
</comment>
<feature type="transmembrane region" description="Helical" evidence="13">
    <location>
        <begin position="57"/>
        <end position="74"/>
    </location>
</feature>
<protein>
    <submittedName>
        <fullName evidence="15">Cytochrome B</fullName>
    </submittedName>
</protein>
<dbReference type="KEGG" id="pseb:EOK75_02295"/>
<reference evidence="15 16" key="1">
    <citation type="submission" date="2019-05" db="EMBL/GenBank/DDBJ databases">
        <title>Pseudorhodobacter turbinis sp. nov., isolated from the gut of the Korean turban shell.</title>
        <authorList>
            <person name="Jeong Y.-S."/>
            <person name="Kang W.-R."/>
            <person name="Bae J.-W."/>
        </authorList>
    </citation>
    <scope>NUCLEOTIDE SEQUENCE [LARGE SCALE GENOMIC DNA]</scope>
    <source>
        <strain evidence="15 16">S12M18</strain>
    </source>
</reference>
<keyword evidence="5" id="KW-0349">Heme</keyword>
<dbReference type="Proteomes" id="UP000298631">
    <property type="component" value="Chromosome"/>
</dbReference>
<dbReference type="SUPFAM" id="SSF81342">
    <property type="entry name" value="Transmembrane di-heme cytochromes"/>
    <property type="match status" value="1"/>
</dbReference>
<feature type="transmembrane region" description="Helical" evidence="13">
    <location>
        <begin position="201"/>
        <end position="220"/>
    </location>
</feature>
<dbReference type="GO" id="GO:0022904">
    <property type="term" value="P:respiratory electron transport chain"/>
    <property type="evidence" value="ECO:0007669"/>
    <property type="project" value="InterPro"/>
</dbReference>
<dbReference type="OrthoDB" id="1247465at2"/>
<keyword evidence="11 13" id="KW-0472">Membrane</keyword>
<keyword evidence="6 13" id="KW-0812">Transmembrane</keyword>
<keyword evidence="16" id="KW-1185">Reference proteome</keyword>
<evidence type="ECO:0000256" key="1">
    <source>
        <dbReference type="ARBA" id="ARBA00001970"/>
    </source>
</evidence>
<dbReference type="SUPFAM" id="SSF101874">
    <property type="entry name" value="YceI-like"/>
    <property type="match status" value="1"/>
</dbReference>